<keyword evidence="4" id="KW-1185">Reference proteome</keyword>
<feature type="chain" id="PRO_5040990167" evidence="2">
    <location>
        <begin position="19"/>
        <end position="330"/>
    </location>
</feature>
<dbReference type="EMBL" id="BRXW01000250">
    <property type="protein sequence ID" value="GMI16366.1"/>
    <property type="molecule type" value="Genomic_DNA"/>
</dbReference>
<dbReference type="PANTHER" id="PTHR24373">
    <property type="entry name" value="SLIT RELATED LEUCINE-RICH REPEAT NEURONAL PROTEIN"/>
    <property type="match status" value="1"/>
</dbReference>
<dbReference type="PROSITE" id="PS51257">
    <property type="entry name" value="PROKAR_LIPOPROTEIN"/>
    <property type="match status" value="1"/>
</dbReference>
<name>A0A9W7FQR7_9STRA</name>
<evidence type="ECO:0000313" key="3">
    <source>
        <dbReference type="EMBL" id="GMI16366.1"/>
    </source>
</evidence>
<dbReference type="GO" id="GO:0031012">
    <property type="term" value="C:extracellular matrix"/>
    <property type="evidence" value="ECO:0007669"/>
    <property type="project" value="TreeGrafter"/>
</dbReference>
<dbReference type="Proteomes" id="UP001165122">
    <property type="component" value="Unassembled WGS sequence"/>
</dbReference>
<sequence length="330" mass="35286">MRSLLPLLLSFLLTPTTATLNGTSTACWGRSGGLCTCFARSSCDDGDDTHPLYSEGNPTCKVGIIDCRDAGLDSPPIIHNGTVTEKELDQMYGTYYYATYDIGKIWMSGNNFEELPVDYFKNVSSTVSEIYLNNNGNLATIHSNLFENMPRLKYVLLHYSALTALPANLFGAAGAAVLEKFWAHNNAITSVDADTFKGVGASLKEIYMFNNNLADVASLPATVFDGLTGLKELWMMGTNDFGDGLTTELTCAHMCDMPAGVDIKMADFTLACGATCSGDDTEVFKTDTTTQCDGAVPAGCTEWDLSPAWRAGPGLLVSAVVAGVTAFALI</sequence>
<keyword evidence="1 2" id="KW-0732">Signal</keyword>
<proteinExistence type="predicted"/>
<dbReference type="InterPro" id="IPR050328">
    <property type="entry name" value="Dev_Immune_Receptor"/>
</dbReference>
<evidence type="ECO:0000313" key="4">
    <source>
        <dbReference type="Proteomes" id="UP001165122"/>
    </source>
</evidence>
<dbReference type="SUPFAM" id="SSF52058">
    <property type="entry name" value="L domain-like"/>
    <property type="match status" value="1"/>
</dbReference>
<dbReference type="OrthoDB" id="198800at2759"/>
<evidence type="ECO:0000256" key="2">
    <source>
        <dbReference type="SAM" id="SignalP"/>
    </source>
</evidence>
<dbReference type="InterPro" id="IPR032675">
    <property type="entry name" value="LRR_dom_sf"/>
</dbReference>
<organism evidence="3 4">
    <name type="scientific">Triparma laevis f. longispina</name>
    <dbReference type="NCBI Taxonomy" id="1714387"/>
    <lineage>
        <taxon>Eukaryota</taxon>
        <taxon>Sar</taxon>
        <taxon>Stramenopiles</taxon>
        <taxon>Ochrophyta</taxon>
        <taxon>Bolidophyceae</taxon>
        <taxon>Parmales</taxon>
        <taxon>Triparmaceae</taxon>
        <taxon>Triparma</taxon>
    </lineage>
</organism>
<dbReference type="GO" id="GO:0005615">
    <property type="term" value="C:extracellular space"/>
    <property type="evidence" value="ECO:0007669"/>
    <property type="project" value="TreeGrafter"/>
</dbReference>
<comment type="caution">
    <text evidence="3">The sequence shown here is derived from an EMBL/GenBank/DDBJ whole genome shotgun (WGS) entry which is preliminary data.</text>
</comment>
<protein>
    <submittedName>
        <fullName evidence="3">Uncharacterized protein</fullName>
    </submittedName>
</protein>
<dbReference type="AlphaFoldDB" id="A0A9W7FQR7"/>
<gene>
    <name evidence="3" type="ORF">TrLO_g12911</name>
</gene>
<dbReference type="PANTHER" id="PTHR24373:SF370">
    <property type="entry name" value="FISH-LIPS, ISOFORM E"/>
    <property type="match status" value="1"/>
</dbReference>
<feature type="signal peptide" evidence="2">
    <location>
        <begin position="1"/>
        <end position="18"/>
    </location>
</feature>
<evidence type="ECO:0000256" key="1">
    <source>
        <dbReference type="ARBA" id="ARBA00022729"/>
    </source>
</evidence>
<accession>A0A9W7FQR7</accession>
<reference evidence="4" key="1">
    <citation type="journal article" date="2023" name="Commun. Biol.">
        <title>Genome analysis of Parmales, the sister group of diatoms, reveals the evolutionary specialization of diatoms from phago-mixotrophs to photoautotrophs.</title>
        <authorList>
            <person name="Ban H."/>
            <person name="Sato S."/>
            <person name="Yoshikawa S."/>
            <person name="Yamada K."/>
            <person name="Nakamura Y."/>
            <person name="Ichinomiya M."/>
            <person name="Sato N."/>
            <person name="Blanc-Mathieu R."/>
            <person name="Endo H."/>
            <person name="Kuwata A."/>
            <person name="Ogata H."/>
        </authorList>
    </citation>
    <scope>NUCLEOTIDE SEQUENCE [LARGE SCALE GENOMIC DNA]</scope>
    <source>
        <strain evidence="4">NIES 3700</strain>
    </source>
</reference>
<dbReference type="Gene3D" id="3.80.10.10">
    <property type="entry name" value="Ribonuclease Inhibitor"/>
    <property type="match status" value="1"/>
</dbReference>